<dbReference type="AlphaFoldDB" id="A0A162PL46"/>
<evidence type="ECO:0000256" key="2">
    <source>
        <dbReference type="ARBA" id="ARBA00006727"/>
    </source>
</evidence>
<feature type="transmembrane region" description="Helical" evidence="8">
    <location>
        <begin position="240"/>
        <end position="259"/>
    </location>
</feature>
<dbReference type="PROSITE" id="PS50850">
    <property type="entry name" value="MFS"/>
    <property type="match status" value="1"/>
</dbReference>
<comment type="subcellular location">
    <subcellularLocation>
        <location evidence="1">Membrane</location>
        <topology evidence="1">Multi-pass membrane protein</topology>
    </subcellularLocation>
</comment>
<dbReference type="GO" id="GO:0022857">
    <property type="term" value="F:transmembrane transporter activity"/>
    <property type="evidence" value="ECO:0007669"/>
    <property type="project" value="InterPro"/>
</dbReference>
<dbReference type="InterPro" id="IPR011701">
    <property type="entry name" value="MFS"/>
</dbReference>
<keyword evidence="11" id="KW-1185">Reference proteome</keyword>
<dbReference type="InterPro" id="IPR050327">
    <property type="entry name" value="Proton-linked_MCT"/>
</dbReference>
<feature type="transmembrane region" description="Helical" evidence="8">
    <location>
        <begin position="374"/>
        <end position="397"/>
    </location>
</feature>
<dbReference type="GO" id="GO:0016020">
    <property type="term" value="C:membrane"/>
    <property type="evidence" value="ECO:0007669"/>
    <property type="project" value="UniProtKB-SubCell"/>
</dbReference>
<evidence type="ECO:0000256" key="7">
    <source>
        <dbReference type="SAM" id="MobiDB-lite"/>
    </source>
</evidence>
<comment type="caution">
    <text evidence="10">The sequence shown here is derived from an EMBL/GenBank/DDBJ whole genome shotgun (WGS) entry which is preliminary data.</text>
</comment>
<evidence type="ECO:0000256" key="6">
    <source>
        <dbReference type="ARBA" id="ARBA00023136"/>
    </source>
</evidence>
<dbReference type="EMBL" id="LFIW01000292">
    <property type="protein sequence ID" value="KZL87281.1"/>
    <property type="molecule type" value="Genomic_DNA"/>
</dbReference>
<dbReference type="InterPro" id="IPR020846">
    <property type="entry name" value="MFS_dom"/>
</dbReference>
<evidence type="ECO:0000313" key="11">
    <source>
        <dbReference type="Proteomes" id="UP000076584"/>
    </source>
</evidence>
<feature type="transmembrane region" description="Helical" evidence="8">
    <location>
        <begin position="439"/>
        <end position="462"/>
    </location>
</feature>
<feature type="transmembrane region" description="Helical" evidence="8">
    <location>
        <begin position="116"/>
        <end position="136"/>
    </location>
</feature>
<reference evidence="10 11" key="1">
    <citation type="submission" date="2015-06" db="EMBL/GenBank/DDBJ databases">
        <title>Survival trade-offs in plant roots during colonization by closely related pathogenic and mutualistic fungi.</title>
        <authorList>
            <person name="Hacquard S."/>
            <person name="Kracher B."/>
            <person name="Hiruma K."/>
            <person name="Weinman A."/>
            <person name="Muench P."/>
            <person name="Garrido Oter R."/>
            <person name="Ver Loren van Themaat E."/>
            <person name="Dallerey J.-F."/>
            <person name="Damm U."/>
            <person name="Henrissat B."/>
            <person name="Lespinet O."/>
            <person name="Thon M."/>
            <person name="Kemen E."/>
            <person name="McHardy A.C."/>
            <person name="Schulze-Lefert P."/>
            <person name="O'Connell R.J."/>
        </authorList>
    </citation>
    <scope>NUCLEOTIDE SEQUENCE [LARGE SCALE GENOMIC DNA]</scope>
    <source>
        <strain evidence="10 11">MAFF 238704</strain>
    </source>
</reference>
<keyword evidence="6 8" id="KW-0472">Membrane</keyword>
<feature type="transmembrane region" description="Helical" evidence="8">
    <location>
        <begin position="349"/>
        <end position="368"/>
    </location>
</feature>
<feature type="transmembrane region" description="Helical" evidence="8">
    <location>
        <begin position="148"/>
        <end position="169"/>
    </location>
</feature>
<evidence type="ECO:0000256" key="1">
    <source>
        <dbReference type="ARBA" id="ARBA00004141"/>
    </source>
</evidence>
<dbReference type="SUPFAM" id="SSF103473">
    <property type="entry name" value="MFS general substrate transporter"/>
    <property type="match status" value="1"/>
</dbReference>
<feature type="transmembrane region" description="Helical" evidence="8">
    <location>
        <begin position="175"/>
        <end position="202"/>
    </location>
</feature>
<evidence type="ECO:0000256" key="4">
    <source>
        <dbReference type="ARBA" id="ARBA00022692"/>
    </source>
</evidence>
<gene>
    <name evidence="10" type="ORF">CI238_10400</name>
</gene>
<feature type="transmembrane region" description="Helical" evidence="8">
    <location>
        <begin position="283"/>
        <end position="306"/>
    </location>
</feature>
<feature type="transmembrane region" description="Helical" evidence="8">
    <location>
        <begin position="209"/>
        <end position="228"/>
    </location>
</feature>
<protein>
    <submittedName>
        <fullName evidence="10">Riboflavin transporter mch5</fullName>
    </submittedName>
</protein>
<sequence>MSFQMEKAMTGSGLGAEIADCTHQPASTEMRGTPEQNSGRTDLESHSEPIPITPFSSTGVNNVNVEDYPEGGKAALIVLFGTWCVLFCTFGLGNSIGVFQTYYVNHALRQYSSSTISWITSFMQWTLNFMPIVLITKRWGFAFDKYGARWILVFGAVAYVFGMMMVSLATEYYQFFLAQSIVCPIGASAVTSASMSCLVTWFHRRRATAFGIMMSGSSFGGIVLPIMIPRLIDRVGFPWAMRSVGFMFLGLLTLACFTVKSRLAPEKKPVDFNEYFRGIREPAMISTVFGLFLVFWGLFLPYNFVILQAKAQGMDENLVIYLLPIMHAVGIIGRVVPGLVADNIGRYNIMIIISTFTGIACLALWIPIKNSAGILAFTATFGFLSSGLTSIGPTLIAQISDIREIGARTGTAFAFQSFGALTGSPIASAIVDARGGDYLGLQLFCGFSILASAGVFASARYVQAGGFKLRKI</sequence>
<keyword evidence="5 8" id="KW-1133">Transmembrane helix</keyword>
<evidence type="ECO:0000256" key="8">
    <source>
        <dbReference type="SAM" id="Phobius"/>
    </source>
</evidence>
<name>A0A162PL46_COLIC</name>
<organism evidence="10 11">
    <name type="scientific">Colletotrichum incanum</name>
    <name type="common">Soybean anthracnose fungus</name>
    <dbReference type="NCBI Taxonomy" id="1573173"/>
    <lineage>
        <taxon>Eukaryota</taxon>
        <taxon>Fungi</taxon>
        <taxon>Dikarya</taxon>
        <taxon>Ascomycota</taxon>
        <taxon>Pezizomycotina</taxon>
        <taxon>Sordariomycetes</taxon>
        <taxon>Hypocreomycetidae</taxon>
        <taxon>Glomerellales</taxon>
        <taxon>Glomerellaceae</taxon>
        <taxon>Colletotrichum</taxon>
        <taxon>Colletotrichum spaethianum species complex</taxon>
    </lineage>
</organism>
<dbReference type="PANTHER" id="PTHR11360:SF224">
    <property type="entry name" value="MAJOR FACILITATOR SUPERFAMILY (MFS) PROFILE DOMAIN-CONTAINING PROTEIN-RELATED"/>
    <property type="match status" value="1"/>
</dbReference>
<feature type="transmembrane region" description="Helical" evidence="8">
    <location>
        <begin position="318"/>
        <end position="337"/>
    </location>
</feature>
<dbReference type="Pfam" id="PF07690">
    <property type="entry name" value="MFS_1"/>
    <property type="match status" value="1"/>
</dbReference>
<evidence type="ECO:0000256" key="3">
    <source>
        <dbReference type="ARBA" id="ARBA00022448"/>
    </source>
</evidence>
<feature type="transmembrane region" description="Helical" evidence="8">
    <location>
        <begin position="74"/>
        <end position="96"/>
    </location>
</feature>
<dbReference type="Proteomes" id="UP000076584">
    <property type="component" value="Unassembled WGS sequence"/>
</dbReference>
<dbReference type="Gene3D" id="1.20.1250.20">
    <property type="entry name" value="MFS general substrate transporter like domains"/>
    <property type="match status" value="1"/>
</dbReference>
<dbReference type="InterPro" id="IPR036259">
    <property type="entry name" value="MFS_trans_sf"/>
</dbReference>
<evidence type="ECO:0000259" key="9">
    <source>
        <dbReference type="PROSITE" id="PS50850"/>
    </source>
</evidence>
<evidence type="ECO:0000256" key="5">
    <source>
        <dbReference type="ARBA" id="ARBA00022989"/>
    </source>
</evidence>
<proteinExistence type="inferred from homology"/>
<feature type="transmembrane region" description="Helical" evidence="8">
    <location>
        <begin position="409"/>
        <end position="427"/>
    </location>
</feature>
<keyword evidence="3" id="KW-0813">Transport</keyword>
<accession>A0A162PL46</accession>
<keyword evidence="4 8" id="KW-0812">Transmembrane</keyword>
<feature type="domain" description="Major facilitator superfamily (MFS) profile" evidence="9">
    <location>
        <begin position="81"/>
        <end position="463"/>
    </location>
</feature>
<comment type="similarity">
    <text evidence="2">Belongs to the major facilitator superfamily. Monocarboxylate porter (TC 2.A.1.13) family.</text>
</comment>
<feature type="region of interest" description="Disordered" evidence="7">
    <location>
        <begin position="24"/>
        <end position="49"/>
    </location>
</feature>
<evidence type="ECO:0000313" key="10">
    <source>
        <dbReference type="EMBL" id="KZL87281.1"/>
    </source>
</evidence>
<dbReference type="PANTHER" id="PTHR11360">
    <property type="entry name" value="MONOCARBOXYLATE TRANSPORTER"/>
    <property type="match status" value="1"/>
</dbReference>